<evidence type="ECO:0000256" key="8">
    <source>
        <dbReference type="ARBA" id="ARBA00023196"/>
    </source>
</evidence>
<evidence type="ECO:0000256" key="10">
    <source>
        <dbReference type="SAM" id="Coils"/>
    </source>
</evidence>
<evidence type="ECO:0000256" key="4">
    <source>
        <dbReference type="ARBA" id="ARBA00022448"/>
    </source>
</evidence>
<evidence type="ECO:0000256" key="3">
    <source>
        <dbReference type="ARBA" id="ARBA00007681"/>
    </source>
</evidence>
<dbReference type="CDD" id="cd12151">
    <property type="entry name" value="F1-ATPase_gamma"/>
    <property type="match status" value="1"/>
</dbReference>
<evidence type="ECO:0000256" key="2">
    <source>
        <dbReference type="ARBA" id="ARBA00004170"/>
    </source>
</evidence>
<dbReference type="PANTHER" id="PTHR11693:SF22">
    <property type="entry name" value="ATP SYNTHASE SUBUNIT GAMMA, MITOCHONDRIAL"/>
    <property type="match status" value="1"/>
</dbReference>
<accession>A0A8J6IRB1</accession>
<gene>
    <name evidence="11" type="ORF">H8B19_01115</name>
</gene>
<evidence type="ECO:0000256" key="5">
    <source>
        <dbReference type="ARBA" id="ARBA00022781"/>
    </source>
</evidence>
<keyword evidence="8" id="KW-0139">CF(1)</keyword>
<dbReference type="GO" id="GO:0046933">
    <property type="term" value="F:proton-transporting ATP synthase activity, rotational mechanism"/>
    <property type="evidence" value="ECO:0007669"/>
    <property type="project" value="InterPro"/>
</dbReference>
<proteinExistence type="inferred from homology"/>
<protein>
    <submittedName>
        <fullName evidence="11">F0F1 ATP synthase subunit gamma</fullName>
    </submittedName>
</protein>
<dbReference type="EMBL" id="JACNEP010000001">
    <property type="protein sequence ID" value="MBC3764462.1"/>
    <property type="molecule type" value="Genomic_DNA"/>
</dbReference>
<keyword evidence="7" id="KW-0472">Membrane</keyword>
<dbReference type="AlphaFoldDB" id="A0A8J6IRB1"/>
<evidence type="ECO:0000313" key="11">
    <source>
        <dbReference type="EMBL" id="MBC3764462.1"/>
    </source>
</evidence>
<organism evidence="11 12">
    <name type="scientific">Neptunicella marina</name>
    <dbReference type="NCBI Taxonomy" id="2125989"/>
    <lineage>
        <taxon>Bacteria</taxon>
        <taxon>Pseudomonadati</taxon>
        <taxon>Pseudomonadota</taxon>
        <taxon>Gammaproteobacteria</taxon>
        <taxon>Alteromonadales</taxon>
        <taxon>Alteromonadaceae</taxon>
        <taxon>Neptunicella</taxon>
    </lineage>
</organism>
<keyword evidence="12" id="KW-1185">Reference proteome</keyword>
<dbReference type="SUPFAM" id="SSF52943">
    <property type="entry name" value="ATP synthase (F1-ATPase), gamma subunit"/>
    <property type="match status" value="1"/>
</dbReference>
<keyword evidence="5" id="KW-0375">Hydrogen ion transport</keyword>
<comment type="function">
    <text evidence="1">Produces ATP from ADP in the presence of a proton gradient across the membrane. The gamma chain is believed to be important in regulating ATPase activity and the flow of protons through the CF(0) complex.</text>
</comment>
<evidence type="ECO:0000313" key="12">
    <source>
        <dbReference type="Proteomes" id="UP000601768"/>
    </source>
</evidence>
<reference evidence="11" key="1">
    <citation type="journal article" date="2018" name="Int. J. Syst. Evol. Microbiol.">
        <title>Neptunicella marina gen. nov., sp. nov., isolated from surface seawater.</title>
        <authorList>
            <person name="Liu X."/>
            <person name="Lai Q."/>
            <person name="Du Y."/>
            <person name="Zhang X."/>
            <person name="Liu Z."/>
            <person name="Sun F."/>
            <person name="Shao Z."/>
        </authorList>
    </citation>
    <scope>NUCLEOTIDE SEQUENCE</scope>
    <source>
        <strain evidence="11">S27-2</strain>
    </source>
</reference>
<dbReference type="NCBIfam" id="TIGR03323">
    <property type="entry name" value="alt_F1F0_F1_gam"/>
    <property type="match status" value="1"/>
</dbReference>
<feature type="coiled-coil region" evidence="10">
    <location>
        <begin position="243"/>
        <end position="270"/>
    </location>
</feature>
<dbReference type="Pfam" id="PF00231">
    <property type="entry name" value="ATP-synt"/>
    <property type="match status" value="1"/>
</dbReference>
<dbReference type="Proteomes" id="UP000601768">
    <property type="component" value="Unassembled WGS sequence"/>
</dbReference>
<comment type="similarity">
    <text evidence="3">Belongs to the ATPase gamma chain family.</text>
</comment>
<dbReference type="PRINTS" id="PR00126">
    <property type="entry name" value="ATPASEGAMMA"/>
</dbReference>
<keyword evidence="9" id="KW-0066">ATP synthesis</keyword>
<dbReference type="GO" id="GO:0045259">
    <property type="term" value="C:proton-transporting ATP synthase complex"/>
    <property type="evidence" value="ECO:0007669"/>
    <property type="project" value="UniProtKB-KW"/>
</dbReference>
<sequence>MNDSMDSLHHKINSAADLKSVVRTMKAIAASNISQYENAVKSLDDYYRTVQLGLTACVMNNSQLTSGWESANSKQPGIFIIFGSDQGLVGQFNQRMASFVQSVINQQSKPGALWLVGERINTHLPGDQSNVAMHFKLPNSVNTITALIDDILRELEVQLEQGNLEQVCLVNHQPQSGSSYKPVCQQLLPLDQRWLQDIVLPRWPTNKLPQLLGAMQTTFPALVREYLFMSLFKACAESLASENASRLAAMRRAEKNIDDLQANLHQTFHRLRQTGIDEELFDLIGGFDALNKVE</sequence>
<dbReference type="Gene3D" id="3.40.1380.10">
    <property type="match status" value="1"/>
</dbReference>
<keyword evidence="4" id="KW-0813">Transport</keyword>
<dbReference type="PANTHER" id="PTHR11693">
    <property type="entry name" value="ATP SYNTHASE GAMMA CHAIN"/>
    <property type="match status" value="1"/>
</dbReference>
<reference evidence="11" key="2">
    <citation type="submission" date="2020-08" db="EMBL/GenBank/DDBJ databases">
        <authorList>
            <person name="Lai Q."/>
        </authorList>
    </citation>
    <scope>NUCLEOTIDE SEQUENCE</scope>
    <source>
        <strain evidence="11">S27-2</strain>
    </source>
</reference>
<evidence type="ECO:0000256" key="7">
    <source>
        <dbReference type="ARBA" id="ARBA00023136"/>
    </source>
</evidence>
<evidence type="ECO:0000256" key="9">
    <source>
        <dbReference type="ARBA" id="ARBA00023310"/>
    </source>
</evidence>
<keyword evidence="6" id="KW-0406">Ion transport</keyword>
<dbReference type="Gene3D" id="1.10.287.80">
    <property type="entry name" value="ATP synthase, gamma subunit, helix hairpin domain"/>
    <property type="match status" value="1"/>
</dbReference>
<evidence type="ECO:0000256" key="1">
    <source>
        <dbReference type="ARBA" id="ARBA00003456"/>
    </source>
</evidence>
<comment type="caution">
    <text evidence="11">The sequence shown here is derived from an EMBL/GenBank/DDBJ whole genome shotgun (WGS) entry which is preliminary data.</text>
</comment>
<evidence type="ECO:0000256" key="6">
    <source>
        <dbReference type="ARBA" id="ARBA00023065"/>
    </source>
</evidence>
<dbReference type="InterPro" id="IPR035968">
    <property type="entry name" value="ATP_synth_F1_ATPase_gsu"/>
</dbReference>
<dbReference type="InterPro" id="IPR017709">
    <property type="entry name" value="Alt_ATP_synth_F1_gsu"/>
</dbReference>
<name>A0A8J6IRB1_9ALTE</name>
<dbReference type="RefSeq" id="WP_186504934.1">
    <property type="nucleotide sequence ID" value="NZ_JACNEP010000001.1"/>
</dbReference>
<keyword evidence="10" id="KW-0175">Coiled coil</keyword>
<dbReference type="InterPro" id="IPR000131">
    <property type="entry name" value="ATP_synth_F1_gsu"/>
</dbReference>
<comment type="subcellular location">
    <subcellularLocation>
        <location evidence="2">Membrane</location>
        <topology evidence="2">Peripheral membrane protein</topology>
    </subcellularLocation>
</comment>